<evidence type="ECO:0000256" key="5">
    <source>
        <dbReference type="ARBA" id="ARBA00022839"/>
    </source>
</evidence>
<dbReference type="GO" id="GO:0006310">
    <property type="term" value="P:DNA recombination"/>
    <property type="evidence" value="ECO:0007669"/>
    <property type="project" value="InterPro"/>
</dbReference>
<dbReference type="GO" id="GO:0006281">
    <property type="term" value="P:DNA repair"/>
    <property type="evidence" value="ECO:0007669"/>
    <property type="project" value="InterPro"/>
</dbReference>
<reference evidence="9 10" key="1">
    <citation type="submission" date="2018-05" db="EMBL/GenBank/DDBJ databases">
        <title>Genomic Encyclopedia of Type Strains, Phase IV (KMG-IV): sequencing the most valuable type-strain genomes for metagenomic binning, comparative biology and taxonomic classification.</title>
        <authorList>
            <person name="Goeker M."/>
        </authorList>
    </citation>
    <scope>NUCLEOTIDE SEQUENCE [LARGE SCALE GENOMIC DNA]</scope>
    <source>
        <strain evidence="9 10">DSM 28816</strain>
    </source>
</reference>
<sequence length="587" mass="65871">MLEKWFVQAKRADFDKMGEVFSIDPVIARIIRNREVITEEDIKYYLNGTLCDLHSPWLMKDMDKAVKIIKDKIKGQKTIRVIGDYDIDGVNATYILLKGLERCGAQVDTDIPDRMKDGYGINESLIDDAFEAGIDTIITCDNGIAAVAQTAYARQLNMTVIITDHHDIPFEEKDGMKKEIYPMANAIVNPKQSNCSYPFKQICGAVVAYKIVQALYEEFNIPEEECHQWIEFAAMATVGDVMDLVGENRIIVREGLRRMKSTKNKGLASLITLNGLTDGNLSSYHIGFVIGPCINAGGRLDTAKRALELLNCDSIEEAGKLAGDLKNLNDSRKSLTLKGLETALELIEASELKKDKVLIVYLPKCHESLAGIIAGRIRENYNKPAIVFTDCEGGAKGSGRSIEAYNMFEELSKCKDLFTKFGGHPMAAGLSLPKENIDILRLRLNKETVLTEEDFIAKIMIDVPMPIHYITEKLIRDLEILEPFGKANEKPLFAEKNLCILSARILGKNQNVLKLKIQNNTGCTMDALYFGNIDKFQEFLSGKYGEEELKAMYAGRENKIQLSITYYPTINEYNGCRTLQVIIKNYC</sequence>
<name>A0A318EU50_9FIRM</name>
<dbReference type="Pfam" id="PF02272">
    <property type="entry name" value="DHHA1"/>
    <property type="match status" value="1"/>
</dbReference>
<evidence type="ECO:0000259" key="6">
    <source>
        <dbReference type="Pfam" id="PF01368"/>
    </source>
</evidence>
<evidence type="ECO:0000313" key="9">
    <source>
        <dbReference type="EMBL" id="PXV88304.1"/>
    </source>
</evidence>
<dbReference type="SUPFAM" id="SSF64182">
    <property type="entry name" value="DHH phosphoesterases"/>
    <property type="match status" value="1"/>
</dbReference>
<keyword evidence="4" id="KW-0378">Hydrolase</keyword>
<evidence type="ECO:0000259" key="8">
    <source>
        <dbReference type="Pfam" id="PF17768"/>
    </source>
</evidence>
<dbReference type="RefSeq" id="WP_110291344.1">
    <property type="nucleotide sequence ID" value="NZ_QICS01000008.1"/>
</dbReference>
<evidence type="ECO:0000259" key="7">
    <source>
        <dbReference type="Pfam" id="PF02272"/>
    </source>
</evidence>
<evidence type="ECO:0000256" key="2">
    <source>
        <dbReference type="ARBA" id="ARBA00019841"/>
    </source>
</evidence>
<dbReference type="PANTHER" id="PTHR30255">
    <property type="entry name" value="SINGLE-STRANDED-DNA-SPECIFIC EXONUCLEASE RECJ"/>
    <property type="match status" value="1"/>
</dbReference>
<keyword evidence="5 9" id="KW-0269">Exonuclease</keyword>
<evidence type="ECO:0000256" key="1">
    <source>
        <dbReference type="ARBA" id="ARBA00005915"/>
    </source>
</evidence>
<proteinExistence type="inferred from homology"/>
<feature type="domain" description="DHHA1" evidence="7">
    <location>
        <begin position="355"/>
        <end position="440"/>
    </location>
</feature>
<dbReference type="GO" id="GO:0008409">
    <property type="term" value="F:5'-3' exonuclease activity"/>
    <property type="evidence" value="ECO:0007669"/>
    <property type="project" value="InterPro"/>
</dbReference>
<feature type="domain" description="RecJ OB" evidence="8">
    <location>
        <begin position="461"/>
        <end position="584"/>
    </location>
</feature>
<gene>
    <name evidence="9" type="ORF">C8E03_10825</name>
</gene>
<dbReference type="NCBIfam" id="TIGR00644">
    <property type="entry name" value="recJ"/>
    <property type="match status" value="1"/>
</dbReference>
<evidence type="ECO:0000256" key="3">
    <source>
        <dbReference type="ARBA" id="ARBA00022722"/>
    </source>
</evidence>
<comment type="similarity">
    <text evidence="1">Belongs to the RecJ family.</text>
</comment>
<evidence type="ECO:0000256" key="4">
    <source>
        <dbReference type="ARBA" id="ARBA00022801"/>
    </source>
</evidence>
<keyword evidence="3" id="KW-0540">Nuclease</keyword>
<dbReference type="Gene3D" id="3.10.310.30">
    <property type="match status" value="1"/>
</dbReference>
<dbReference type="GO" id="GO:0003676">
    <property type="term" value="F:nucleic acid binding"/>
    <property type="evidence" value="ECO:0007669"/>
    <property type="project" value="InterPro"/>
</dbReference>
<dbReference type="InterPro" id="IPR038763">
    <property type="entry name" value="DHH_sf"/>
</dbReference>
<dbReference type="InterPro" id="IPR004610">
    <property type="entry name" value="RecJ"/>
</dbReference>
<dbReference type="EMBL" id="QICS01000008">
    <property type="protein sequence ID" value="PXV88304.1"/>
    <property type="molecule type" value="Genomic_DNA"/>
</dbReference>
<dbReference type="Proteomes" id="UP000247523">
    <property type="component" value="Unassembled WGS sequence"/>
</dbReference>
<dbReference type="Gene3D" id="3.90.1640.30">
    <property type="match status" value="1"/>
</dbReference>
<dbReference type="InterPro" id="IPR051673">
    <property type="entry name" value="SSDNA_exonuclease_RecJ"/>
</dbReference>
<protein>
    <recommendedName>
        <fullName evidence="2">Single-stranded-DNA-specific exonuclease RecJ</fullName>
    </recommendedName>
</protein>
<accession>A0A318EU50</accession>
<dbReference type="PANTHER" id="PTHR30255:SF2">
    <property type="entry name" value="SINGLE-STRANDED-DNA-SPECIFIC EXONUCLEASE RECJ"/>
    <property type="match status" value="1"/>
</dbReference>
<dbReference type="InterPro" id="IPR003156">
    <property type="entry name" value="DHHA1_dom"/>
</dbReference>
<feature type="domain" description="DDH" evidence="6">
    <location>
        <begin position="79"/>
        <end position="233"/>
    </location>
</feature>
<dbReference type="InterPro" id="IPR001667">
    <property type="entry name" value="DDH_dom"/>
</dbReference>
<dbReference type="AlphaFoldDB" id="A0A318EU50"/>
<comment type="caution">
    <text evidence="9">The sequence shown here is derived from an EMBL/GenBank/DDBJ whole genome shotgun (WGS) entry which is preliminary data.</text>
</comment>
<dbReference type="Pfam" id="PF17768">
    <property type="entry name" value="RecJ_OB"/>
    <property type="match status" value="1"/>
</dbReference>
<evidence type="ECO:0000313" key="10">
    <source>
        <dbReference type="Proteomes" id="UP000247523"/>
    </source>
</evidence>
<dbReference type="Pfam" id="PF01368">
    <property type="entry name" value="DHH"/>
    <property type="match status" value="1"/>
</dbReference>
<organism evidence="9 10">
    <name type="scientific">Lachnotalea glycerini</name>
    <dbReference type="NCBI Taxonomy" id="1763509"/>
    <lineage>
        <taxon>Bacteria</taxon>
        <taxon>Bacillati</taxon>
        <taxon>Bacillota</taxon>
        <taxon>Clostridia</taxon>
        <taxon>Lachnospirales</taxon>
        <taxon>Lachnospiraceae</taxon>
        <taxon>Lachnotalea</taxon>
    </lineage>
</organism>
<dbReference type="InterPro" id="IPR041122">
    <property type="entry name" value="RecJ_OB"/>
</dbReference>